<comment type="caution">
    <text evidence="2">The sequence shown here is derived from an EMBL/GenBank/DDBJ whole genome shotgun (WGS) entry which is preliminary data.</text>
</comment>
<dbReference type="GO" id="GO:0006508">
    <property type="term" value="P:proteolysis"/>
    <property type="evidence" value="ECO:0007669"/>
    <property type="project" value="InterPro"/>
</dbReference>
<dbReference type="PANTHER" id="PTHR21581">
    <property type="entry name" value="D-ALANYL-D-ALANINE CARBOXYPEPTIDASE"/>
    <property type="match status" value="1"/>
</dbReference>
<dbReference type="OrthoDB" id="286244at2759"/>
<feature type="domain" description="Peptidase S11 D-alanyl-D-alanine carboxypeptidase A N-terminal" evidence="1">
    <location>
        <begin position="118"/>
        <end position="303"/>
    </location>
</feature>
<dbReference type="InterPro" id="IPR001967">
    <property type="entry name" value="Peptidase_S11_N"/>
</dbReference>
<evidence type="ECO:0000259" key="1">
    <source>
        <dbReference type="Pfam" id="PF00768"/>
    </source>
</evidence>
<dbReference type="Pfam" id="PF00768">
    <property type="entry name" value="Peptidase_S11"/>
    <property type="match status" value="1"/>
</dbReference>
<evidence type="ECO:0000313" key="3">
    <source>
        <dbReference type="Proteomes" id="UP000692954"/>
    </source>
</evidence>
<name>A0A8S1PD82_9CILI</name>
<evidence type="ECO:0000313" key="2">
    <source>
        <dbReference type="EMBL" id="CAD8101025.1"/>
    </source>
</evidence>
<protein>
    <recommendedName>
        <fullName evidence="1">Peptidase S11 D-alanyl-D-alanine carboxypeptidase A N-terminal domain-containing protein</fullName>
    </recommendedName>
</protein>
<proteinExistence type="predicted"/>
<dbReference type="GO" id="GO:0009002">
    <property type="term" value="F:serine-type D-Ala-D-Ala carboxypeptidase activity"/>
    <property type="evidence" value="ECO:0007669"/>
    <property type="project" value="InterPro"/>
</dbReference>
<dbReference type="PANTHER" id="PTHR21581:SF6">
    <property type="entry name" value="TRAFFICKING PROTEIN PARTICLE COMPLEX SUBUNIT 12"/>
    <property type="match status" value="1"/>
</dbReference>
<sequence length="355" mass="41337">MKIKNHSIFNKSKLQQYRICEIIPTICGVNGITYIPDEQPILIQVSNCTCSNKKINFSNSNKWNQKDRIRSYSQVIQRPITRKSTRILTQVQEKTPPKFLTLRVSARRWCAYQNSSKFYGVNENMKCEVGCLTKLMAIYSILQLCQDYKMKLQIPYYAESVPEPKADLNSYNYLTLEQLLYALILRGGNDALWSILNGLCEKLYRITQRNLIKNKFLDLFNRNAQQLKMNNTRYTNLEGLVDPNNVTTAKDMCLLCDQLLKFEIFQRILKTKSYTCRATYENGDLSTVYTWKNRQIKFMKKGFYGFQGLNNNSGSCTLLIPENNTNQIFIILLKCNPKQEIADAFMITNNQLQQI</sequence>
<dbReference type="EMBL" id="CAJJDN010000075">
    <property type="protein sequence ID" value="CAD8101025.1"/>
    <property type="molecule type" value="Genomic_DNA"/>
</dbReference>
<reference evidence="2" key="1">
    <citation type="submission" date="2021-01" db="EMBL/GenBank/DDBJ databases">
        <authorList>
            <consortium name="Genoscope - CEA"/>
            <person name="William W."/>
        </authorList>
    </citation>
    <scope>NUCLEOTIDE SEQUENCE</scope>
</reference>
<keyword evidence="3" id="KW-1185">Reference proteome</keyword>
<dbReference type="Proteomes" id="UP000692954">
    <property type="component" value="Unassembled WGS sequence"/>
</dbReference>
<organism evidence="2 3">
    <name type="scientific">Paramecium sonneborni</name>
    <dbReference type="NCBI Taxonomy" id="65129"/>
    <lineage>
        <taxon>Eukaryota</taxon>
        <taxon>Sar</taxon>
        <taxon>Alveolata</taxon>
        <taxon>Ciliophora</taxon>
        <taxon>Intramacronucleata</taxon>
        <taxon>Oligohymenophorea</taxon>
        <taxon>Peniculida</taxon>
        <taxon>Parameciidae</taxon>
        <taxon>Paramecium</taxon>
    </lineage>
</organism>
<gene>
    <name evidence="2" type="ORF">PSON_ATCC_30995.1.T0750058</name>
</gene>
<dbReference type="AlphaFoldDB" id="A0A8S1PD82"/>
<accession>A0A8S1PD82</accession>